<keyword evidence="2" id="KW-1185">Reference proteome</keyword>
<dbReference type="InterPro" id="IPR027417">
    <property type="entry name" value="P-loop_NTPase"/>
</dbReference>
<accession>A0A328TY58</accession>
<evidence type="ECO:0000313" key="2">
    <source>
        <dbReference type="Proteomes" id="UP000249260"/>
    </source>
</evidence>
<sequence>MNIRGIILEGFSNAGKTSLLRAIKRLQAEDGAAESSVVVLGEHYSQILNLVRGSFVRLSREEHLELLRSRVGMLKQLNEWAVQLGPHSRKSRGLFFVLERFHLNHRVAFADADPAEITGIEEDLAALGGKCVLLTISPEVAEERIKSRVPAEWAGKPRDEIGQACRELLETQEQLRAQARMSKVATMEVNTDGKNWDELARWIIARVDEQE</sequence>
<dbReference type="RefSeq" id="WP_112885208.1">
    <property type="nucleotide sequence ID" value="NZ_QLUW01000006.1"/>
</dbReference>
<dbReference type="OrthoDB" id="2863968at2"/>
<name>A0A328TY58_9BACL</name>
<dbReference type="Gene3D" id="3.40.50.300">
    <property type="entry name" value="P-loop containing nucleotide triphosphate hydrolases"/>
    <property type="match status" value="1"/>
</dbReference>
<dbReference type="Proteomes" id="UP000249260">
    <property type="component" value="Unassembled WGS sequence"/>
</dbReference>
<comment type="caution">
    <text evidence="1">The sequence shown here is derived from an EMBL/GenBank/DDBJ whole genome shotgun (WGS) entry which is preliminary data.</text>
</comment>
<reference evidence="1 2" key="1">
    <citation type="submission" date="2018-06" db="EMBL/GenBank/DDBJ databases">
        <title>Paenibacillus montanisoli sp. nov., isolated from mountain area soil.</title>
        <authorList>
            <person name="Wu M."/>
        </authorList>
    </citation>
    <scope>NUCLEOTIDE SEQUENCE [LARGE SCALE GENOMIC DNA]</scope>
    <source>
        <strain evidence="1 2">RA17</strain>
    </source>
</reference>
<protein>
    <recommendedName>
        <fullName evidence="3">Thymidylate kinase-like domain-containing protein</fullName>
    </recommendedName>
</protein>
<proteinExistence type="predicted"/>
<evidence type="ECO:0000313" key="1">
    <source>
        <dbReference type="EMBL" id="RAP73625.1"/>
    </source>
</evidence>
<organism evidence="1 2">
    <name type="scientific">Paenibacillus montanisoli</name>
    <dbReference type="NCBI Taxonomy" id="2081970"/>
    <lineage>
        <taxon>Bacteria</taxon>
        <taxon>Bacillati</taxon>
        <taxon>Bacillota</taxon>
        <taxon>Bacilli</taxon>
        <taxon>Bacillales</taxon>
        <taxon>Paenibacillaceae</taxon>
        <taxon>Paenibacillus</taxon>
    </lineage>
</organism>
<evidence type="ECO:0008006" key="3">
    <source>
        <dbReference type="Google" id="ProtNLM"/>
    </source>
</evidence>
<dbReference type="SUPFAM" id="SSF52540">
    <property type="entry name" value="P-loop containing nucleoside triphosphate hydrolases"/>
    <property type="match status" value="1"/>
</dbReference>
<dbReference type="EMBL" id="QLUW01000006">
    <property type="protein sequence ID" value="RAP73625.1"/>
    <property type="molecule type" value="Genomic_DNA"/>
</dbReference>
<gene>
    <name evidence="1" type="ORF">DL346_25475</name>
</gene>
<dbReference type="AlphaFoldDB" id="A0A328TY58"/>